<feature type="non-terminal residue" evidence="10">
    <location>
        <position position="205"/>
    </location>
</feature>
<gene>
    <name evidence="10" type="ORF">X975_19867</name>
</gene>
<evidence type="ECO:0000256" key="6">
    <source>
        <dbReference type="ARBA" id="ARBA00022729"/>
    </source>
</evidence>
<accession>A0A087UZA3</accession>
<protein>
    <recommendedName>
        <fullName evidence="3">Neuroendocrine protein 7B2</fullName>
    </recommendedName>
</protein>
<name>A0A087UZA3_STEMI</name>
<organism evidence="10 11">
    <name type="scientific">Stegodyphus mimosarum</name>
    <name type="common">African social velvet spider</name>
    <dbReference type="NCBI Taxonomy" id="407821"/>
    <lineage>
        <taxon>Eukaryota</taxon>
        <taxon>Metazoa</taxon>
        <taxon>Ecdysozoa</taxon>
        <taxon>Arthropoda</taxon>
        <taxon>Chelicerata</taxon>
        <taxon>Arachnida</taxon>
        <taxon>Araneae</taxon>
        <taxon>Araneomorphae</taxon>
        <taxon>Entelegynae</taxon>
        <taxon>Eresoidea</taxon>
        <taxon>Eresidae</taxon>
        <taxon>Stegodyphus</taxon>
    </lineage>
</organism>
<evidence type="ECO:0000256" key="5">
    <source>
        <dbReference type="ARBA" id="ARBA00022525"/>
    </source>
</evidence>
<dbReference type="InterPro" id="IPR007945">
    <property type="entry name" value="Secretogranin_V"/>
</dbReference>
<evidence type="ECO:0000256" key="7">
    <source>
        <dbReference type="ARBA" id="ARBA00023157"/>
    </source>
</evidence>
<evidence type="ECO:0000256" key="9">
    <source>
        <dbReference type="SAM" id="Phobius"/>
    </source>
</evidence>
<proteinExistence type="inferred from homology"/>
<dbReference type="GO" id="GO:0030141">
    <property type="term" value="C:secretory granule"/>
    <property type="evidence" value="ECO:0007669"/>
    <property type="project" value="InterPro"/>
</dbReference>
<dbReference type="PANTHER" id="PTHR12738:SF0">
    <property type="entry name" value="NEUROENDOCRINE PROTEIN 7B2"/>
    <property type="match status" value="1"/>
</dbReference>
<evidence type="ECO:0000256" key="1">
    <source>
        <dbReference type="ARBA" id="ARBA00004613"/>
    </source>
</evidence>
<dbReference type="GO" id="GO:0007218">
    <property type="term" value="P:neuropeptide signaling pathway"/>
    <property type="evidence" value="ECO:0007669"/>
    <property type="project" value="InterPro"/>
</dbReference>
<evidence type="ECO:0000256" key="4">
    <source>
        <dbReference type="ARBA" id="ARBA00022448"/>
    </source>
</evidence>
<dbReference type="AlphaFoldDB" id="A0A087UZA3"/>
<keyword evidence="9" id="KW-1133">Transmembrane helix</keyword>
<dbReference type="PANTHER" id="PTHR12738">
    <property type="entry name" value="NEUROENDOCRINE PROTEIN 7B2"/>
    <property type="match status" value="1"/>
</dbReference>
<dbReference type="MEROPS" id="I21.001"/>
<keyword evidence="4" id="KW-0813">Transport</keyword>
<sequence length="205" mass="22992">MVIYFHPYKTRAVVRMVVCGDDIDRRRRMILLYAIFGPCGSKHRRRTNISHRMIFSVISFSAYLAAFLLPVASGYDQLDSFTDTLLREVMSRMASPEDALGGNFDDYGLPPKLAPQDEHDLKDYPGRAFEARRDAILGREPSIRDQEYLEHSSLFGHQYVQGGAGEGTQRLKPDGSMKNIQVVKSDSGLPAYCNPPNPCPLGYTG</sequence>
<evidence type="ECO:0000313" key="11">
    <source>
        <dbReference type="Proteomes" id="UP000054359"/>
    </source>
</evidence>
<evidence type="ECO:0000256" key="2">
    <source>
        <dbReference type="ARBA" id="ARBA00006348"/>
    </source>
</evidence>
<keyword evidence="8" id="KW-0143">Chaperone</keyword>
<dbReference type="GO" id="GO:0005576">
    <property type="term" value="C:extracellular region"/>
    <property type="evidence" value="ECO:0007669"/>
    <property type="project" value="UniProtKB-SubCell"/>
</dbReference>
<dbReference type="OrthoDB" id="9922675at2759"/>
<evidence type="ECO:0000256" key="3">
    <source>
        <dbReference type="ARBA" id="ARBA00019589"/>
    </source>
</evidence>
<dbReference type="GO" id="GO:0030234">
    <property type="term" value="F:enzyme regulator activity"/>
    <property type="evidence" value="ECO:0007669"/>
    <property type="project" value="TreeGrafter"/>
</dbReference>
<reference evidence="10 11" key="1">
    <citation type="submission" date="2013-11" db="EMBL/GenBank/DDBJ databases">
        <title>Genome sequencing of Stegodyphus mimosarum.</title>
        <authorList>
            <person name="Bechsgaard J."/>
        </authorList>
    </citation>
    <scope>NUCLEOTIDE SEQUENCE [LARGE SCALE GENOMIC DNA]</scope>
</reference>
<dbReference type="Pfam" id="PF05281">
    <property type="entry name" value="Secretogranin_V"/>
    <property type="match status" value="1"/>
</dbReference>
<dbReference type="GO" id="GO:0046883">
    <property type="term" value="P:regulation of hormone secretion"/>
    <property type="evidence" value="ECO:0007669"/>
    <property type="project" value="TreeGrafter"/>
</dbReference>
<keyword evidence="7" id="KW-1015">Disulfide bond</keyword>
<keyword evidence="5" id="KW-0964">Secreted</keyword>
<keyword evidence="6" id="KW-0732">Signal</keyword>
<comment type="subcellular location">
    <subcellularLocation>
        <location evidence="1">Secreted</location>
    </subcellularLocation>
</comment>
<dbReference type="Proteomes" id="UP000054359">
    <property type="component" value="Unassembled WGS sequence"/>
</dbReference>
<evidence type="ECO:0000313" key="10">
    <source>
        <dbReference type="EMBL" id="KFM82692.1"/>
    </source>
</evidence>
<feature type="transmembrane region" description="Helical" evidence="9">
    <location>
        <begin position="53"/>
        <end position="72"/>
    </location>
</feature>
<dbReference type="EMBL" id="KK122424">
    <property type="protein sequence ID" value="KFM82692.1"/>
    <property type="molecule type" value="Genomic_DNA"/>
</dbReference>
<comment type="similarity">
    <text evidence="2">Belongs to the 7B2 family.</text>
</comment>
<keyword evidence="11" id="KW-1185">Reference proteome</keyword>
<keyword evidence="9" id="KW-0812">Transmembrane</keyword>
<keyword evidence="9" id="KW-0472">Membrane</keyword>
<evidence type="ECO:0000256" key="8">
    <source>
        <dbReference type="ARBA" id="ARBA00023186"/>
    </source>
</evidence>
<dbReference type="STRING" id="407821.A0A087UZA3"/>